<comment type="caution">
    <text evidence="2">The sequence shown here is derived from an EMBL/GenBank/DDBJ whole genome shotgun (WGS) entry which is preliminary data.</text>
</comment>
<dbReference type="EMBL" id="JAATWB010000006">
    <property type="protein sequence ID" value="NJA89603.1"/>
    <property type="molecule type" value="Genomic_DNA"/>
</dbReference>
<protein>
    <submittedName>
        <fullName evidence="2">Glycosyltransferase family 4 protein</fullName>
    </submittedName>
</protein>
<gene>
    <name evidence="2" type="ORF">HCX48_10255</name>
</gene>
<dbReference type="RefSeq" id="WP_153589972.1">
    <property type="nucleotide sequence ID" value="NZ_JAATWB010000006.1"/>
</dbReference>
<dbReference type="SUPFAM" id="SSF53756">
    <property type="entry name" value="UDP-Glycosyltransferase/glycogen phosphorylase"/>
    <property type="match status" value="1"/>
</dbReference>
<dbReference type="InterPro" id="IPR028098">
    <property type="entry name" value="Glyco_trans_4-like_N"/>
</dbReference>
<proteinExistence type="predicted"/>
<keyword evidence="3" id="KW-1185">Reference proteome</keyword>
<dbReference type="Pfam" id="PF13439">
    <property type="entry name" value="Glyco_transf_4"/>
    <property type="match status" value="1"/>
</dbReference>
<dbReference type="PANTHER" id="PTHR12526:SF636">
    <property type="entry name" value="BLL3647 PROTEIN"/>
    <property type="match status" value="1"/>
</dbReference>
<accession>A0ABX0WKZ7</accession>
<dbReference type="PANTHER" id="PTHR12526">
    <property type="entry name" value="GLYCOSYLTRANSFERASE"/>
    <property type="match status" value="1"/>
</dbReference>
<feature type="domain" description="Glycosyltransferase subfamily 4-like N-terminal" evidence="1">
    <location>
        <begin position="18"/>
        <end position="166"/>
    </location>
</feature>
<dbReference type="CDD" id="cd03801">
    <property type="entry name" value="GT4_PimA-like"/>
    <property type="match status" value="1"/>
</dbReference>
<evidence type="ECO:0000313" key="3">
    <source>
        <dbReference type="Proteomes" id="UP000720344"/>
    </source>
</evidence>
<sequence length="372" mass="41560">MNSAKLKIAFLGAIASPHVVARALAFVRLGHEVKLVSPASTEYSTVRLPFNVESPRPYCGFVVRLSSIFYLVLALRSQIYFAHFASEITTWVAWLLRKRPLVISVMGGDVLFGEQSRTRWYNRFLTIKALRSADLVIAKSEQLVEVVERLGVHPERIMQVYWGIESDVFRPRRDARLRCLDGWCIDRSSFVIFSPRMLQPLYNQMTMVEALPRIIASVPQAILALSTYGEDRNYRAQVSAVAEAGGVSDRLVFVDGRDRMEMPEAYSAADVVLSLPVSDGFPQSVLEAMGCHVPVVMSDLPHFRELIEDESHALLVSVDASHVADAVIRLATDEALRCSLVSRAAELVSRVADIDAAAQRVETRIFDLLKPK</sequence>
<evidence type="ECO:0000259" key="1">
    <source>
        <dbReference type="Pfam" id="PF13439"/>
    </source>
</evidence>
<name>A0ABX0WKZ7_9RHOO</name>
<dbReference type="Pfam" id="PF13692">
    <property type="entry name" value="Glyco_trans_1_4"/>
    <property type="match status" value="1"/>
</dbReference>
<organism evidence="2 3">
    <name type="scientific">Rhodocyclus gracilis</name>
    <dbReference type="NCBI Taxonomy" id="2929842"/>
    <lineage>
        <taxon>Bacteria</taxon>
        <taxon>Pseudomonadati</taxon>
        <taxon>Pseudomonadota</taxon>
        <taxon>Betaproteobacteria</taxon>
        <taxon>Rhodocyclales</taxon>
        <taxon>Rhodocyclaceae</taxon>
        <taxon>Rhodocyclus</taxon>
    </lineage>
</organism>
<reference evidence="3" key="1">
    <citation type="submission" date="2020-03" db="EMBL/GenBank/DDBJ databases">
        <title>Whole-genome sequence of the purple nonsulfur bacterium Rhodocyclus tenuis DSM112.</title>
        <authorList>
            <person name="Kyndt J.A."/>
            <person name="Meyer T.E."/>
        </authorList>
    </citation>
    <scope>NUCLEOTIDE SEQUENCE [LARGE SCALE GENOMIC DNA]</scope>
    <source>
        <strain evidence="3">DSM 112</strain>
    </source>
</reference>
<dbReference type="Gene3D" id="3.40.50.2000">
    <property type="entry name" value="Glycogen Phosphorylase B"/>
    <property type="match status" value="2"/>
</dbReference>
<dbReference type="Proteomes" id="UP000720344">
    <property type="component" value="Unassembled WGS sequence"/>
</dbReference>
<evidence type="ECO:0000313" key="2">
    <source>
        <dbReference type="EMBL" id="NJA89603.1"/>
    </source>
</evidence>